<sequence length="270" mass="30780">MTPPIHDAVSDTSPARQRLDEIANTFSALEADIERERRTLANLVESHRQAEAELKENDGKWESILMETNGIENTESERVLFITSTAKAKISRLSILLKDQNRKILEMNMRLAGMTVEYNNAFSNVAAPIVRREVDNVIDELYKVMAPSIKRVIGLCRLYRINVRDTLAAFYFSSQYKNIHGEVINVDTFEKIRSEDDVESLIINAIKDVIHQDNINLTDDELPDDHPGAYPKNVFRAMKNTPSPAQLARAKHDTEYREKLFSGAVPFNNF</sequence>
<evidence type="ECO:0000313" key="3">
    <source>
        <dbReference type="EMBL" id="MCL6369028.1"/>
    </source>
</evidence>
<dbReference type="RefSeq" id="WP_249682759.1">
    <property type="nucleotide sequence ID" value="NZ_SGPX01000005.1"/>
</dbReference>
<comment type="caution">
    <text evidence="3">The sequence shown here is derived from an EMBL/GenBank/DDBJ whole genome shotgun (WGS) entry which is preliminary data.</text>
</comment>
<dbReference type="EMBL" id="SGPY01000005">
    <property type="protein sequence ID" value="MCL6369028.1"/>
    <property type="molecule type" value="Genomic_DNA"/>
</dbReference>
<dbReference type="EMBL" id="SGPX01000005">
    <property type="protein sequence ID" value="MCL6351630.1"/>
    <property type="molecule type" value="Genomic_DNA"/>
</dbReference>
<gene>
    <name evidence="2" type="ORF">EXT50_10665</name>
    <name evidence="3" type="ORF">EXT53_10665</name>
</gene>
<feature type="coiled-coil region" evidence="1">
    <location>
        <begin position="19"/>
        <end position="60"/>
    </location>
</feature>
<evidence type="ECO:0000313" key="2">
    <source>
        <dbReference type="EMBL" id="MCL6351630.1"/>
    </source>
</evidence>
<keyword evidence="4" id="KW-1185">Reference proteome</keyword>
<keyword evidence="1" id="KW-0175">Coiled coil</keyword>
<protein>
    <submittedName>
        <fullName evidence="3">Uncharacterized protein</fullName>
    </submittedName>
</protein>
<reference evidence="3" key="1">
    <citation type="submission" date="2019-02" db="EMBL/GenBank/DDBJ databases">
        <title>New Zealand Erwinia strains with phe-tRNA free attachment sites.</title>
        <authorList>
            <person name="Nunes-Leite L."/>
            <person name="Pitman A.R."/>
        </authorList>
    </citation>
    <scope>NUCLEOTIDE SEQUENCE</scope>
    <source>
        <strain evidence="3">Ec-140</strain>
        <strain evidence="2">Ec-143</strain>
    </source>
</reference>
<dbReference type="AlphaFoldDB" id="A0AAW5GEF3"/>
<evidence type="ECO:0000313" key="5">
    <source>
        <dbReference type="Proteomes" id="UP001057360"/>
    </source>
</evidence>
<name>A0AAW5GEF3_9GAMM</name>
<organism evidence="3 5">
    <name type="scientific">Pectobacterium polaris</name>
    <dbReference type="NCBI Taxonomy" id="2042057"/>
    <lineage>
        <taxon>Bacteria</taxon>
        <taxon>Pseudomonadati</taxon>
        <taxon>Pseudomonadota</taxon>
        <taxon>Gammaproteobacteria</taxon>
        <taxon>Enterobacterales</taxon>
        <taxon>Pectobacteriaceae</taxon>
        <taxon>Pectobacterium</taxon>
    </lineage>
</organism>
<accession>A0AAW5GEF3</accession>
<dbReference type="Proteomes" id="UP001055618">
    <property type="component" value="Unassembled WGS sequence"/>
</dbReference>
<proteinExistence type="predicted"/>
<dbReference type="Proteomes" id="UP001057360">
    <property type="component" value="Unassembled WGS sequence"/>
</dbReference>
<evidence type="ECO:0000256" key="1">
    <source>
        <dbReference type="SAM" id="Coils"/>
    </source>
</evidence>
<evidence type="ECO:0000313" key="4">
    <source>
        <dbReference type="Proteomes" id="UP001055618"/>
    </source>
</evidence>